<dbReference type="Proteomes" id="UP000831796">
    <property type="component" value="Chromosome"/>
</dbReference>
<sequence length="183" mass="19582">MNELVRVGLLCVSLLLLLPACESACPNPDPTMKVDGINLILYSQQTGVLANRQMVQAKDLLLGLELVPPTAFVPQRGGFAAWADCISASPIFIGEVDSLVVTSSNDYDAQHPAGTSLNDLARIGTTALNDFLVSPREAKHINNQYVTLTAPPARAGNQQFQVRIHLVGGKAYKTTSSTVNLQP</sequence>
<reference evidence="2" key="1">
    <citation type="submission" date="2022-04" db="EMBL/GenBank/DDBJ databases">
        <title>Hymenobacter sp. isolated from the air.</title>
        <authorList>
            <person name="Won M."/>
            <person name="Lee C.-M."/>
            <person name="Woen H.-Y."/>
            <person name="Kwon S.-W."/>
        </authorList>
    </citation>
    <scope>NUCLEOTIDE SEQUENCE</scope>
    <source>
        <strain evidence="2">5116S-3</strain>
    </source>
</reference>
<gene>
    <name evidence="2" type="ORF">MUN79_13140</name>
</gene>
<proteinExistence type="predicted"/>
<protein>
    <submittedName>
        <fullName evidence="2">Uncharacterized protein</fullName>
    </submittedName>
</protein>
<dbReference type="AlphaFoldDB" id="A0A8T9QFX4"/>
<name>A0A8T9QFX4_9BACT</name>
<dbReference type="RefSeq" id="WP_244678067.1">
    <property type="nucleotide sequence ID" value="NZ_CP095046.1"/>
</dbReference>
<keyword evidence="1" id="KW-0732">Signal</keyword>
<evidence type="ECO:0000313" key="2">
    <source>
        <dbReference type="EMBL" id="UOQ74730.1"/>
    </source>
</evidence>
<dbReference type="EMBL" id="CP095046">
    <property type="protein sequence ID" value="UOQ74730.1"/>
    <property type="molecule type" value="Genomic_DNA"/>
</dbReference>
<accession>A0A8T9QFX4</accession>
<feature type="signal peptide" evidence="1">
    <location>
        <begin position="1"/>
        <end position="24"/>
    </location>
</feature>
<keyword evidence="3" id="KW-1185">Reference proteome</keyword>
<feature type="chain" id="PRO_5035917150" evidence="1">
    <location>
        <begin position="25"/>
        <end position="183"/>
    </location>
</feature>
<dbReference type="KEGG" id="hcu:MUN79_13140"/>
<evidence type="ECO:0000313" key="3">
    <source>
        <dbReference type="Proteomes" id="UP000831796"/>
    </source>
</evidence>
<evidence type="ECO:0000256" key="1">
    <source>
        <dbReference type="SAM" id="SignalP"/>
    </source>
</evidence>
<organism evidence="2 3">
    <name type="scientific">Hymenobacter cellulosilyticus</name>
    <dbReference type="NCBI Taxonomy" id="2932248"/>
    <lineage>
        <taxon>Bacteria</taxon>
        <taxon>Pseudomonadati</taxon>
        <taxon>Bacteroidota</taxon>
        <taxon>Cytophagia</taxon>
        <taxon>Cytophagales</taxon>
        <taxon>Hymenobacteraceae</taxon>
        <taxon>Hymenobacter</taxon>
    </lineage>
</organism>